<organism evidence="3 4">
    <name type="scientific">Ancylobacter oerskovii</name>
    <dbReference type="NCBI Taxonomy" id="459519"/>
    <lineage>
        <taxon>Bacteria</taxon>
        <taxon>Pseudomonadati</taxon>
        <taxon>Pseudomonadota</taxon>
        <taxon>Alphaproteobacteria</taxon>
        <taxon>Hyphomicrobiales</taxon>
        <taxon>Xanthobacteraceae</taxon>
        <taxon>Ancylobacter</taxon>
    </lineage>
</organism>
<reference evidence="4" key="1">
    <citation type="journal article" date="2019" name="Int. J. Syst. Evol. Microbiol.">
        <title>The Global Catalogue of Microorganisms (GCM) 10K type strain sequencing project: providing services to taxonomists for standard genome sequencing and annotation.</title>
        <authorList>
            <consortium name="The Broad Institute Genomics Platform"/>
            <consortium name="The Broad Institute Genome Sequencing Center for Infectious Disease"/>
            <person name="Wu L."/>
            <person name="Ma J."/>
        </authorList>
    </citation>
    <scope>NUCLEOTIDE SEQUENCE [LARGE SCALE GENOMIC DNA]</scope>
    <source>
        <strain evidence="4">CCM 7435</strain>
    </source>
</reference>
<gene>
    <name evidence="3" type="ORF">ACFSNC_24085</name>
</gene>
<dbReference type="Proteomes" id="UP001597299">
    <property type="component" value="Unassembled WGS sequence"/>
</dbReference>
<dbReference type="InterPro" id="IPR008807">
    <property type="entry name" value="ROS_MUCR"/>
</dbReference>
<name>A0ABW4Z4E0_9HYPH</name>
<dbReference type="Pfam" id="PF05443">
    <property type="entry name" value="ROS_MUCR"/>
    <property type="match status" value="1"/>
</dbReference>
<dbReference type="EMBL" id="JBHUHD010000004">
    <property type="protein sequence ID" value="MFD2143482.1"/>
    <property type="molecule type" value="Genomic_DNA"/>
</dbReference>
<dbReference type="InterPro" id="IPR041920">
    <property type="entry name" value="ROS/MUCR_sf"/>
</dbReference>
<keyword evidence="4" id="KW-1185">Reference proteome</keyword>
<proteinExistence type="inferred from homology"/>
<evidence type="ECO:0000313" key="3">
    <source>
        <dbReference type="EMBL" id="MFD2143482.1"/>
    </source>
</evidence>
<evidence type="ECO:0000313" key="4">
    <source>
        <dbReference type="Proteomes" id="UP001597299"/>
    </source>
</evidence>
<accession>A0ABW4Z4E0</accession>
<evidence type="ECO:0000256" key="1">
    <source>
        <dbReference type="ARBA" id="ARBA00007031"/>
    </source>
</evidence>
<dbReference type="RefSeq" id="WP_213351829.1">
    <property type="nucleotide sequence ID" value="NZ_JAHBGB010000012.1"/>
</dbReference>
<feature type="region of interest" description="Disordered" evidence="2">
    <location>
        <begin position="178"/>
        <end position="206"/>
    </location>
</feature>
<dbReference type="Gene3D" id="1.10.10.1550">
    <property type="entry name" value="ROS/MUCR transcriptional regulator protein"/>
    <property type="match status" value="1"/>
</dbReference>
<evidence type="ECO:0000256" key="2">
    <source>
        <dbReference type="SAM" id="MobiDB-lite"/>
    </source>
</evidence>
<protein>
    <submittedName>
        <fullName evidence="3">MucR family transcriptional regulator</fullName>
    </submittedName>
</protein>
<comment type="caution">
    <text evidence="3">The sequence shown here is derived from an EMBL/GenBank/DDBJ whole genome shotgun (WGS) entry which is preliminary data.</text>
</comment>
<feature type="compositionally biased region" description="Low complexity" evidence="2">
    <location>
        <begin position="183"/>
        <end position="198"/>
    </location>
</feature>
<comment type="similarity">
    <text evidence="1">Belongs to the ros/MucR family.</text>
</comment>
<sequence>MPDDRYSDADYIIATTDVVSAFVSNNSVPATQLPDLLESVYSAMQALASSTPDPEPEPLVPAVPVRKSVTPEFLVCLEDGMKFRSLKRHLRTRYGMSPEQYRKKWGLPSDYPMVAPDYAAQRSALALQAGLGQRRRNAGTVEAPSLEAVADPAPVATMDEPTAEAAVDASLAVEAATETNADVVPTVEVEPAPTPVKKPLGKNKGE</sequence>